<dbReference type="InterPro" id="IPR008978">
    <property type="entry name" value="HSP20-like_chaperone"/>
</dbReference>
<dbReference type="PROSITE" id="PS01031">
    <property type="entry name" value="SHSP"/>
    <property type="match status" value="1"/>
</dbReference>
<evidence type="ECO:0000259" key="3">
    <source>
        <dbReference type="PROSITE" id="PS01031"/>
    </source>
</evidence>
<comment type="similarity">
    <text evidence="1">Belongs to the small heat shock protein (HSP20) family.</text>
</comment>
<feature type="region of interest" description="Disordered" evidence="2">
    <location>
        <begin position="134"/>
        <end position="190"/>
    </location>
</feature>
<sequence length="369" mass="40086">MPDSFRKTSSSSSATTANDSSSSTSSSPRTPSARFKRHASFSSTPREIPLPSPSMFARERDSYFTSDDVVQQRQELESSAGASTATSSASAALVDATTSPSLSATSPQYARTPSNSSCSRLWRDRLSTTSLPAYPHIPFYALPPAGTEKKHMDSSQEKQRDSYCPPIDESSSESSNVSSSSSSTSSFGSTSSCSSAASSAFHSLDDNAKPNVLSRLPTAMRTRSSVAVASPSILPPPEPPTILENEPAPSQYPGRVPAPYEFFLNTSGPQPADSWLEIETLHDEYRLFARLPGFSREGITLSTKRRRILHLVADKWENGGGHFEKRISFGYDADLVQVRAEFDGEMLRISIPRRQPTWSSSRIAYSGRA</sequence>
<feature type="compositionally biased region" description="Basic and acidic residues" evidence="2">
    <location>
        <begin position="147"/>
        <end position="161"/>
    </location>
</feature>
<evidence type="ECO:0000256" key="1">
    <source>
        <dbReference type="PROSITE-ProRule" id="PRU00285"/>
    </source>
</evidence>
<feature type="region of interest" description="Disordered" evidence="2">
    <location>
        <begin position="1"/>
        <end position="119"/>
    </location>
</feature>
<reference evidence="4 5" key="1">
    <citation type="journal article" date="2019" name="Nat. Ecol. Evol.">
        <title>Megaphylogeny resolves global patterns of mushroom evolution.</title>
        <authorList>
            <person name="Varga T."/>
            <person name="Krizsan K."/>
            <person name="Foldi C."/>
            <person name="Dima B."/>
            <person name="Sanchez-Garcia M."/>
            <person name="Sanchez-Ramirez S."/>
            <person name="Szollosi G.J."/>
            <person name="Szarkandi J.G."/>
            <person name="Papp V."/>
            <person name="Albert L."/>
            <person name="Andreopoulos W."/>
            <person name="Angelini C."/>
            <person name="Antonin V."/>
            <person name="Barry K.W."/>
            <person name="Bougher N.L."/>
            <person name="Buchanan P."/>
            <person name="Buyck B."/>
            <person name="Bense V."/>
            <person name="Catcheside P."/>
            <person name="Chovatia M."/>
            <person name="Cooper J."/>
            <person name="Damon W."/>
            <person name="Desjardin D."/>
            <person name="Finy P."/>
            <person name="Geml J."/>
            <person name="Haridas S."/>
            <person name="Hughes K."/>
            <person name="Justo A."/>
            <person name="Karasinski D."/>
            <person name="Kautmanova I."/>
            <person name="Kiss B."/>
            <person name="Kocsube S."/>
            <person name="Kotiranta H."/>
            <person name="LaButti K.M."/>
            <person name="Lechner B.E."/>
            <person name="Liimatainen K."/>
            <person name="Lipzen A."/>
            <person name="Lukacs Z."/>
            <person name="Mihaltcheva S."/>
            <person name="Morgado L.N."/>
            <person name="Niskanen T."/>
            <person name="Noordeloos M.E."/>
            <person name="Ohm R.A."/>
            <person name="Ortiz-Santana B."/>
            <person name="Ovrebo C."/>
            <person name="Racz N."/>
            <person name="Riley R."/>
            <person name="Savchenko A."/>
            <person name="Shiryaev A."/>
            <person name="Soop K."/>
            <person name="Spirin V."/>
            <person name="Szebenyi C."/>
            <person name="Tomsovsky M."/>
            <person name="Tulloss R.E."/>
            <person name="Uehling J."/>
            <person name="Grigoriev I.V."/>
            <person name="Vagvolgyi C."/>
            <person name="Papp T."/>
            <person name="Martin F.M."/>
            <person name="Miettinen O."/>
            <person name="Hibbett D.S."/>
            <person name="Nagy L.G."/>
        </authorList>
    </citation>
    <scope>NUCLEOTIDE SEQUENCE [LARGE SCALE GENOMIC DNA]</scope>
    <source>
        <strain evidence="4 5">CBS 121175</strain>
    </source>
</reference>
<feature type="compositionally biased region" description="Polar residues" evidence="2">
    <location>
        <begin position="63"/>
        <end position="73"/>
    </location>
</feature>
<dbReference type="InterPro" id="IPR002068">
    <property type="entry name" value="A-crystallin/Hsp20_dom"/>
</dbReference>
<evidence type="ECO:0000313" key="5">
    <source>
        <dbReference type="Proteomes" id="UP000307440"/>
    </source>
</evidence>
<keyword evidence="5" id="KW-1185">Reference proteome</keyword>
<proteinExistence type="inferred from homology"/>
<feature type="compositionally biased region" description="Low complexity" evidence="2">
    <location>
        <begin position="172"/>
        <end position="190"/>
    </location>
</feature>
<feature type="region of interest" description="Disordered" evidence="2">
    <location>
        <begin position="226"/>
        <end position="251"/>
    </location>
</feature>
<gene>
    <name evidence="4" type="ORF">FA15DRAFT_679580</name>
</gene>
<accession>A0A5C3L2U2</accession>
<dbReference type="AlphaFoldDB" id="A0A5C3L2U2"/>
<dbReference type="CDD" id="cd06464">
    <property type="entry name" value="ACD_sHsps-like"/>
    <property type="match status" value="1"/>
</dbReference>
<organism evidence="4 5">
    <name type="scientific">Coprinopsis marcescibilis</name>
    <name type="common">Agaric fungus</name>
    <name type="synonym">Psathyrella marcescibilis</name>
    <dbReference type="NCBI Taxonomy" id="230819"/>
    <lineage>
        <taxon>Eukaryota</taxon>
        <taxon>Fungi</taxon>
        <taxon>Dikarya</taxon>
        <taxon>Basidiomycota</taxon>
        <taxon>Agaricomycotina</taxon>
        <taxon>Agaricomycetes</taxon>
        <taxon>Agaricomycetidae</taxon>
        <taxon>Agaricales</taxon>
        <taxon>Agaricineae</taxon>
        <taxon>Psathyrellaceae</taxon>
        <taxon>Coprinopsis</taxon>
    </lineage>
</organism>
<dbReference type="SUPFAM" id="SSF49764">
    <property type="entry name" value="HSP20-like chaperones"/>
    <property type="match status" value="1"/>
</dbReference>
<dbReference type="Gene3D" id="2.60.40.790">
    <property type="match status" value="1"/>
</dbReference>
<feature type="compositionally biased region" description="Low complexity" evidence="2">
    <location>
        <begin position="7"/>
        <end position="33"/>
    </location>
</feature>
<protein>
    <recommendedName>
        <fullName evidence="3">SHSP domain-containing protein</fullName>
    </recommendedName>
</protein>
<feature type="compositionally biased region" description="Polar residues" evidence="2">
    <location>
        <begin position="108"/>
        <end position="119"/>
    </location>
</feature>
<feature type="domain" description="SHSP" evidence="3">
    <location>
        <begin position="267"/>
        <end position="368"/>
    </location>
</feature>
<name>A0A5C3L2U2_COPMA</name>
<feature type="compositionally biased region" description="Low complexity" evidence="2">
    <location>
        <begin position="78"/>
        <end position="107"/>
    </location>
</feature>
<dbReference type="EMBL" id="ML210174">
    <property type="protein sequence ID" value="TFK26506.1"/>
    <property type="molecule type" value="Genomic_DNA"/>
</dbReference>
<evidence type="ECO:0000256" key="2">
    <source>
        <dbReference type="SAM" id="MobiDB-lite"/>
    </source>
</evidence>
<evidence type="ECO:0000313" key="4">
    <source>
        <dbReference type="EMBL" id="TFK26506.1"/>
    </source>
</evidence>
<dbReference type="Proteomes" id="UP000307440">
    <property type="component" value="Unassembled WGS sequence"/>
</dbReference>
<dbReference type="OrthoDB" id="1431247at2759"/>